<dbReference type="Pfam" id="PF16732">
    <property type="entry name" value="ComP_DUS"/>
    <property type="match status" value="1"/>
</dbReference>
<dbReference type="EMBL" id="JBHLXP010000003">
    <property type="protein sequence ID" value="MFC0048927.1"/>
    <property type="molecule type" value="Genomic_DNA"/>
</dbReference>
<dbReference type="Proteomes" id="UP001589813">
    <property type="component" value="Unassembled WGS sequence"/>
</dbReference>
<evidence type="ECO:0000256" key="1">
    <source>
        <dbReference type="SAM" id="Phobius"/>
    </source>
</evidence>
<comment type="caution">
    <text evidence="2">The sequence shown here is derived from an EMBL/GenBank/DDBJ whole genome shotgun (WGS) entry which is preliminary data.</text>
</comment>
<proteinExistence type="predicted"/>
<protein>
    <submittedName>
        <fullName evidence="2">Type IV pilin protein</fullName>
    </submittedName>
</protein>
<sequence length="134" mass="15279">MIWLQRGFVLIEMMLVVALMGILLAMLVPGYQQQVLGSYRLEATQELQRLAILQQQFYLERQQYTAALSRLPAPDDSYLTASGRFRISAVLSAEGYLLQAEAVGPQRKDLACQWFRLDQTGRQISSPEADCWQH</sequence>
<keyword evidence="1" id="KW-1133">Transmembrane helix</keyword>
<dbReference type="InterPro" id="IPR045584">
    <property type="entry name" value="Pilin-like"/>
</dbReference>
<keyword evidence="1" id="KW-0812">Transmembrane</keyword>
<name>A0ABV6BDQ2_9GAMM</name>
<feature type="transmembrane region" description="Helical" evidence="1">
    <location>
        <begin position="7"/>
        <end position="31"/>
    </location>
</feature>
<keyword evidence="1" id="KW-0472">Membrane</keyword>
<dbReference type="SUPFAM" id="SSF54523">
    <property type="entry name" value="Pili subunits"/>
    <property type="match status" value="1"/>
</dbReference>
<dbReference type="NCBIfam" id="TIGR02532">
    <property type="entry name" value="IV_pilin_GFxxxE"/>
    <property type="match status" value="1"/>
</dbReference>
<organism evidence="2 3">
    <name type="scientific">Rheinheimera tilapiae</name>
    <dbReference type="NCBI Taxonomy" id="875043"/>
    <lineage>
        <taxon>Bacteria</taxon>
        <taxon>Pseudomonadati</taxon>
        <taxon>Pseudomonadota</taxon>
        <taxon>Gammaproteobacteria</taxon>
        <taxon>Chromatiales</taxon>
        <taxon>Chromatiaceae</taxon>
        <taxon>Rheinheimera</taxon>
    </lineage>
</organism>
<dbReference type="InterPro" id="IPR012902">
    <property type="entry name" value="N_methyl_site"/>
</dbReference>
<keyword evidence="3" id="KW-1185">Reference proteome</keyword>
<dbReference type="Gene3D" id="3.30.700.10">
    <property type="entry name" value="Glycoprotein, Type 4 Pilin"/>
    <property type="match status" value="1"/>
</dbReference>
<reference evidence="2 3" key="1">
    <citation type="submission" date="2024-09" db="EMBL/GenBank/DDBJ databases">
        <authorList>
            <person name="Sun Q."/>
            <person name="Mori K."/>
        </authorList>
    </citation>
    <scope>NUCLEOTIDE SEQUENCE [LARGE SCALE GENOMIC DNA]</scope>
    <source>
        <strain evidence="2 3">KCTC 23315</strain>
    </source>
</reference>
<accession>A0ABV6BDQ2</accession>
<evidence type="ECO:0000313" key="2">
    <source>
        <dbReference type="EMBL" id="MFC0048927.1"/>
    </source>
</evidence>
<dbReference type="RefSeq" id="WP_377243867.1">
    <property type="nucleotide sequence ID" value="NZ_JBHLXP010000003.1"/>
</dbReference>
<gene>
    <name evidence="2" type="ORF">ACFFJP_11590</name>
</gene>
<evidence type="ECO:0000313" key="3">
    <source>
        <dbReference type="Proteomes" id="UP001589813"/>
    </source>
</evidence>
<dbReference type="InterPro" id="IPR031982">
    <property type="entry name" value="PilE-like"/>
</dbReference>